<keyword evidence="2" id="KW-1185">Reference proteome</keyword>
<dbReference type="Gene3D" id="3.20.20.370">
    <property type="entry name" value="Glycoside hydrolase/deacetylase"/>
    <property type="match status" value="1"/>
</dbReference>
<dbReference type="InterPro" id="IPR011330">
    <property type="entry name" value="Glyco_hydro/deAcase_b/a-brl"/>
</dbReference>
<sequence length="402" mass="47846">MNQKKKRSRKRKIKFKRFTQKNLVKIFLLILLFTSIISLSSYFIINKKNEILEEKKEEISTVLAETKKEITKKFEENYKDIEEFTNFKDKEPKDYFDDIIKSENKYDKFEEYTKELEKDYIEKTTPKKEIDENNDKVIKKVEEIKEEKKKEKLKEELKTEKKEIPKKIDDKNIITSKDTYIYDKKKRPKIVIIIDDVSTTAQKEKILNIGYPITMAFLPPTKAHPNSAKIALDLPFYMIHFPMQASSAFKGEEENTLKIYDSYEKIEQRVKQLRQWYPNAIYTNNHTGSVFTENEEAMDKLFRALKKYNFIFVDSRTSPKSLAKKFANKYDMPYIVRNTFLDNERDFKSVQTQLKKAIEIAKKEGYSIAIGHPYDVTFKVLKESKHLLKDVEPIFLNKLPYL</sequence>
<dbReference type="GO" id="GO:0005975">
    <property type="term" value="P:carbohydrate metabolic process"/>
    <property type="evidence" value="ECO:0007669"/>
    <property type="project" value="InterPro"/>
</dbReference>
<name>A0A6M8NR26_9BACT</name>
<dbReference type="EMBL" id="NXII01000004">
    <property type="protein sequence ID" value="RXI42234.1"/>
    <property type="molecule type" value="Genomic_DNA"/>
</dbReference>
<evidence type="ECO:0000313" key="2">
    <source>
        <dbReference type="Proteomes" id="UP000290378"/>
    </source>
</evidence>
<protein>
    <submittedName>
        <fullName evidence="1">Uncharacterized protein</fullName>
    </submittedName>
</protein>
<dbReference type="RefSeq" id="WP_129013007.1">
    <property type="nucleotide sequence ID" value="NZ_CBCSEI010000004.1"/>
</dbReference>
<dbReference type="Proteomes" id="UP000290378">
    <property type="component" value="Unassembled WGS sequence"/>
</dbReference>
<proteinExistence type="predicted"/>
<dbReference type="AlphaFoldDB" id="A0A6M8NR26"/>
<dbReference type="InterPro" id="IPR006837">
    <property type="entry name" value="Divergent_DAC"/>
</dbReference>
<dbReference type="SUPFAM" id="SSF88713">
    <property type="entry name" value="Glycoside hydrolase/deacetylase"/>
    <property type="match status" value="1"/>
</dbReference>
<organism evidence="1 2">
    <name type="scientific">Arcobacter cloacae</name>
    <dbReference type="NCBI Taxonomy" id="1054034"/>
    <lineage>
        <taxon>Bacteria</taxon>
        <taxon>Pseudomonadati</taxon>
        <taxon>Campylobacterota</taxon>
        <taxon>Epsilonproteobacteria</taxon>
        <taxon>Campylobacterales</taxon>
        <taxon>Arcobacteraceae</taxon>
        <taxon>Arcobacter</taxon>
    </lineage>
</organism>
<gene>
    <name evidence="1" type="ORF">CP963_04095</name>
</gene>
<dbReference type="PANTHER" id="PTHR30105">
    <property type="entry name" value="UNCHARACTERIZED YIBQ-RELATED"/>
    <property type="match status" value="1"/>
</dbReference>
<dbReference type="CDD" id="cd10936">
    <property type="entry name" value="CE4_DAC2"/>
    <property type="match status" value="1"/>
</dbReference>
<dbReference type="PANTHER" id="PTHR30105:SF2">
    <property type="entry name" value="DIVERGENT POLYSACCHARIDE DEACETYLASE SUPERFAMILY"/>
    <property type="match status" value="1"/>
</dbReference>
<accession>A0A6M8NR26</accession>
<dbReference type="Pfam" id="PF04748">
    <property type="entry name" value="Polysacc_deac_2"/>
    <property type="match status" value="1"/>
</dbReference>
<reference evidence="1 2" key="1">
    <citation type="submission" date="2017-09" db="EMBL/GenBank/DDBJ databases">
        <title>Genomics of the genus Arcobacter.</title>
        <authorList>
            <person name="Perez-Cataluna A."/>
            <person name="Figueras M.J."/>
            <person name="Salas-Masso N."/>
        </authorList>
    </citation>
    <scope>NUCLEOTIDE SEQUENCE [LARGE SCALE GENOMIC DNA]</scope>
    <source>
        <strain evidence="1 2">CECT 7834</strain>
    </source>
</reference>
<comment type="caution">
    <text evidence="1">The sequence shown here is derived from an EMBL/GenBank/DDBJ whole genome shotgun (WGS) entry which is preliminary data.</text>
</comment>
<evidence type="ECO:0000313" key="1">
    <source>
        <dbReference type="EMBL" id="RXI42234.1"/>
    </source>
</evidence>